<evidence type="ECO:0000256" key="1">
    <source>
        <dbReference type="ARBA" id="ARBA00006484"/>
    </source>
</evidence>
<gene>
    <name evidence="3" type="ORF">CGZ94_05345</name>
</gene>
<dbReference type="PANTHER" id="PTHR44196">
    <property type="entry name" value="DEHYDROGENASE/REDUCTASE SDR FAMILY MEMBER 7B"/>
    <property type="match status" value="1"/>
</dbReference>
<dbReference type="Pfam" id="PF00106">
    <property type="entry name" value="adh_short"/>
    <property type="match status" value="1"/>
</dbReference>
<comment type="caution">
    <text evidence="3">The sequence shown here is derived from an EMBL/GenBank/DDBJ whole genome shotgun (WGS) entry which is preliminary data.</text>
</comment>
<dbReference type="SUPFAM" id="SSF51735">
    <property type="entry name" value="NAD(P)-binding Rossmann-fold domains"/>
    <property type="match status" value="1"/>
</dbReference>
<sequence length="312" mass="32701">MTESGAPIALVAGASRGLGLLVARELGRRGYRVALCARNAEALQQAVRSLAEEGVDATAYPCDVSEVEAVRAMVRQIETELGPIETSIQVAGNIQVGPPEAVTHEHFVEAIDVMLWGPINVAMTVLPGMRERRSGHIGTVSSVGGMISVPHLLPYSTAKFGAYGFSQGLRAATSGTGVTVTTITPWLMRTGSHLRAQFFGDAAKEYAWFAPGASLPLVSVDGEVAARRIVDGTLAGKALVPISPLTRVAAAVQGLLPGTTATLLGLAGRLLPRGTNSETVDGEQARTGLRRGGLVDRLTTLGDRMARRTNEV</sequence>
<dbReference type="RefSeq" id="WP_094405009.1">
    <property type="nucleotide sequence ID" value="NZ_NMVN01000002.1"/>
</dbReference>
<proteinExistence type="inferred from homology"/>
<dbReference type="OrthoDB" id="158573at2"/>
<dbReference type="GO" id="GO:0016491">
    <property type="term" value="F:oxidoreductase activity"/>
    <property type="evidence" value="ECO:0007669"/>
    <property type="project" value="UniProtKB-KW"/>
</dbReference>
<keyword evidence="4" id="KW-1185">Reference proteome</keyword>
<dbReference type="GO" id="GO:0016020">
    <property type="term" value="C:membrane"/>
    <property type="evidence" value="ECO:0007669"/>
    <property type="project" value="TreeGrafter"/>
</dbReference>
<dbReference type="AlphaFoldDB" id="A0A255GL67"/>
<evidence type="ECO:0000313" key="3">
    <source>
        <dbReference type="EMBL" id="OYO16142.1"/>
    </source>
</evidence>
<dbReference type="InterPro" id="IPR020904">
    <property type="entry name" value="Sc_DH/Rdtase_CS"/>
</dbReference>
<dbReference type="Proteomes" id="UP000215896">
    <property type="component" value="Unassembled WGS sequence"/>
</dbReference>
<evidence type="ECO:0000313" key="4">
    <source>
        <dbReference type="Proteomes" id="UP000215896"/>
    </source>
</evidence>
<dbReference type="PROSITE" id="PS00061">
    <property type="entry name" value="ADH_SHORT"/>
    <property type="match status" value="1"/>
</dbReference>
<protein>
    <submittedName>
        <fullName evidence="3">Short-chain dehydrogenase</fullName>
    </submittedName>
</protein>
<accession>A0A255GL67</accession>
<dbReference type="PANTHER" id="PTHR44196:SF1">
    <property type="entry name" value="DEHYDROGENASE_REDUCTASE SDR FAMILY MEMBER 7B"/>
    <property type="match status" value="1"/>
</dbReference>
<evidence type="ECO:0000256" key="2">
    <source>
        <dbReference type="ARBA" id="ARBA00023002"/>
    </source>
</evidence>
<dbReference type="Gene3D" id="3.40.50.720">
    <property type="entry name" value="NAD(P)-binding Rossmann-like Domain"/>
    <property type="match status" value="1"/>
</dbReference>
<organism evidence="3 4">
    <name type="scientific">Enemella evansiae</name>
    <dbReference type="NCBI Taxonomy" id="2016499"/>
    <lineage>
        <taxon>Bacteria</taxon>
        <taxon>Bacillati</taxon>
        <taxon>Actinomycetota</taxon>
        <taxon>Actinomycetes</taxon>
        <taxon>Propionibacteriales</taxon>
        <taxon>Propionibacteriaceae</taxon>
        <taxon>Enemella</taxon>
    </lineage>
</organism>
<dbReference type="InterPro" id="IPR036291">
    <property type="entry name" value="NAD(P)-bd_dom_sf"/>
</dbReference>
<keyword evidence="2" id="KW-0560">Oxidoreductase</keyword>
<dbReference type="InterPro" id="IPR002347">
    <property type="entry name" value="SDR_fam"/>
</dbReference>
<dbReference type="CDD" id="cd05233">
    <property type="entry name" value="SDR_c"/>
    <property type="match status" value="1"/>
</dbReference>
<dbReference type="EMBL" id="NMVO01000005">
    <property type="protein sequence ID" value="OYO16142.1"/>
    <property type="molecule type" value="Genomic_DNA"/>
</dbReference>
<name>A0A255GL67_9ACTN</name>
<dbReference type="PRINTS" id="PR00081">
    <property type="entry name" value="GDHRDH"/>
</dbReference>
<comment type="similarity">
    <text evidence="1">Belongs to the short-chain dehydrogenases/reductases (SDR) family.</text>
</comment>
<reference evidence="3" key="1">
    <citation type="submission" date="2017-07" db="EMBL/GenBank/DDBJ databases">
        <title>Draft whole genome sequences of clinical Proprionibacteriaceae strains.</title>
        <authorList>
            <person name="Bernier A.-M."/>
            <person name="Bernard K."/>
            <person name="Domingo M.-C."/>
        </authorList>
    </citation>
    <scope>NUCLEOTIDE SEQUENCE [LARGE SCALE GENOMIC DNA]</scope>
    <source>
        <strain evidence="3">NML 030167</strain>
    </source>
</reference>